<keyword evidence="8 10" id="KW-0413">Isomerase</keyword>
<evidence type="ECO:0000256" key="1">
    <source>
        <dbReference type="ARBA" id="ARBA00004275"/>
    </source>
</evidence>
<dbReference type="InterPro" id="IPR014748">
    <property type="entry name" value="Enoyl-CoA_hydra_C"/>
</dbReference>
<dbReference type="UniPathway" id="UPA00659"/>
<dbReference type="PANTHER" id="PTHR43149">
    <property type="entry name" value="ENOYL-COA HYDRATASE"/>
    <property type="match status" value="1"/>
</dbReference>
<dbReference type="PROSITE" id="PS00166">
    <property type="entry name" value="ENOYL_COA_HYDRATASE"/>
    <property type="match status" value="1"/>
</dbReference>
<comment type="subcellular location">
    <subcellularLocation>
        <location evidence="1">Peroxisome</location>
    </subcellularLocation>
</comment>
<evidence type="ECO:0000256" key="3">
    <source>
        <dbReference type="ARBA" id="ARBA00005254"/>
    </source>
</evidence>
<protein>
    <submittedName>
        <fullName evidence="10">Delta(3,5)-Delta(2,4)-dienoyl-CoA isomerase</fullName>
    </submittedName>
</protein>
<evidence type="ECO:0000256" key="6">
    <source>
        <dbReference type="ARBA" id="ARBA00023098"/>
    </source>
</evidence>
<dbReference type="InterPro" id="IPR001753">
    <property type="entry name" value="Enoyl-CoA_hydra/iso"/>
</dbReference>
<evidence type="ECO:0000256" key="5">
    <source>
        <dbReference type="ARBA" id="ARBA00022990"/>
    </source>
</evidence>
<dbReference type="STRING" id="565045.NOR51B_2534"/>
<dbReference type="HOGENOM" id="CLU_009834_7_0_6"/>
<dbReference type="OrthoDB" id="4608673at2"/>
<dbReference type="FunFam" id="3.90.226.10:FF:000024">
    <property type="entry name" value="Delta3,5-delta2,4-dienoyl-CoA isomerase"/>
    <property type="match status" value="1"/>
</dbReference>
<reference evidence="11" key="1">
    <citation type="journal article" date="2013" name="BMC Microbiol.">
        <title>Taxonomy and evolution of bacteriochlorophyll a-containing members of the OM60/NOR5 clade of marine gammaproteobacteria: description of Luminiphilus syltensis gen. nov., sp. nov., reclassification of Haliea rubra as Pseudohaliea rubra gen. nov., comb. nov., and emendation of Chromatocurvus halotolerans.</title>
        <authorList>
            <person name="Spring S."/>
            <person name="Riedel T."/>
            <person name="Sproer C."/>
            <person name="Yan S."/>
            <person name="Harder J."/>
            <person name="Fuchs B.M."/>
        </authorList>
    </citation>
    <scope>NUCLEOTIDE SEQUENCE [LARGE SCALE GENOMIC DNA]</scope>
    <source>
        <strain evidence="11">NOR51-B</strain>
    </source>
</reference>
<dbReference type="GO" id="GO:0006635">
    <property type="term" value="P:fatty acid beta-oxidation"/>
    <property type="evidence" value="ECO:0007669"/>
    <property type="project" value="UniProtKB-UniPathway"/>
</dbReference>
<name>B8KXT1_9GAMM</name>
<dbReference type="Gene3D" id="3.90.226.10">
    <property type="entry name" value="2-enoyl-CoA Hydratase, Chain A, domain 1"/>
    <property type="match status" value="1"/>
</dbReference>
<evidence type="ECO:0000256" key="2">
    <source>
        <dbReference type="ARBA" id="ARBA00005005"/>
    </source>
</evidence>
<dbReference type="eggNOG" id="COG1024">
    <property type="taxonomic scope" value="Bacteria"/>
</dbReference>
<evidence type="ECO:0000256" key="8">
    <source>
        <dbReference type="ARBA" id="ARBA00023235"/>
    </source>
</evidence>
<evidence type="ECO:0000256" key="9">
    <source>
        <dbReference type="RuleBase" id="RU003707"/>
    </source>
</evidence>
<dbReference type="InterPro" id="IPR045002">
    <property type="entry name" value="Ech1-like"/>
</dbReference>
<dbReference type="NCBIfam" id="NF004794">
    <property type="entry name" value="PRK06142.1"/>
    <property type="match status" value="1"/>
</dbReference>
<keyword evidence="6" id="KW-0443">Lipid metabolism</keyword>
<evidence type="ECO:0000313" key="10">
    <source>
        <dbReference type="EMBL" id="EED36582.1"/>
    </source>
</evidence>
<evidence type="ECO:0000256" key="4">
    <source>
        <dbReference type="ARBA" id="ARBA00022832"/>
    </source>
</evidence>
<dbReference type="EMBL" id="DS999411">
    <property type="protein sequence ID" value="EED36582.1"/>
    <property type="molecule type" value="Genomic_DNA"/>
</dbReference>
<dbReference type="InterPro" id="IPR029045">
    <property type="entry name" value="ClpP/crotonase-like_dom_sf"/>
</dbReference>
<keyword evidence="5" id="KW-0007">Acetylation</keyword>
<dbReference type="CDD" id="cd06558">
    <property type="entry name" value="crotonase-like"/>
    <property type="match status" value="1"/>
</dbReference>
<dbReference type="AlphaFoldDB" id="B8KXT1"/>
<dbReference type="SUPFAM" id="SSF52096">
    <property type="entry name" value="ClpP/crotonase"/>
    <property type="match status" value="1"/>
</dbReference>
<dbReference type="PANTHER" id="PTHR43149:SF1">
    <property type="entry name" value="DELTA(3,5)-DELTA(2,4)-DIENOYL-COA ISOMERASE, MITOCHONDRIAL"/>
    <property type="match status" value="1"/>
</dbReference>
<dbReference type="GO" id="GO:0016853">
    <property type="term" value="F:isomerase activity"/>
    <property type="evidence" value="ECO:0007669"/>
    <property type="project" value="UniProtKB-KW"/>
</dbReference>
<dbReference type="RefSeq" id="WP_009021325.1">
    <property type="nucleotide sequence ID" value="NZ_DS999411.1"/>
</dbReference>
<dbReference type="FunFam" id="1.10.12.10:FF:000004">
    <property type="entry name" value="Delta3,5-delta2,4-dienoyl-CoA isomerase"/>
    <property type="match status" value="1"/>
</dbReference>
<dbReference type="Pfam" id="PF00378">
    <property type="entry name" value="ECH_1"/>
    <property type="match status" value="1"/>
</dbReference>
<keyword evidence="7" id="KW-0576">Peroxisome</keyword>
<organism evidence="10 11">
    <name type="scientific">Luminiphilus syltensis NOR5-1B</name>
    <dbReference type="NCBI Taxonomy" id="565045"/>
    <lineage>
        <taxon>Bacteria</taxon>
        <taxon>Pseudomonadati</taxon>
        <taxon>Pseudomonadota</taxon>
        <taxon>Gammaproteobacteria</taxon>
        <taxon>Cellvibrionales</taxon>
        <taxon>Halieaceae</taxon>
        <taxon>Luminiphilus</taxon>
    </lineage>
</organism>
<gene>
    <name evidence="10" type="ORF">NOR51B_2534</name>
</gene>
<keyword evidence="11" id="KW-1185">Reference proteome</keyword>
<comment type="pathway">
    <text evidence="2">Lipid metabolism; fatty acid beta-oxidation.</text>
</comment>
<proteinExistence type="inferred from homology"/>
<dbReference type="Proteomes" id="UP000004699">
    <property type="component" value="Unassembled WGS sequence"/>
</dbReference>
<dbReference type="GO" id="GO:0005737">
    <property type="term" value="C:cytoplasm"/>
    <property type="evidence" value="ECO:0007669"/>
    <property type="project" value="UniProtKB-ARBA"/>
</dbReference>
<evidence type="ECO:0000313" key="11">
    <source>
        <dbReference type="Proteomes" id="UP000004699"/>
    </source>
</evidence>
<dbReference type="InterPro" id="IPR018376">
    <property type="entry name" value="Enoyl-CoA_hyd/isom_CS"/>
</dbReference>
<keyword evidence="4" id="KW-0276">Fatty acid metabolism</keyword>
<dbReference type="Gene3D" id="1.10.12.10">
    <property type="entry name" value="Lyase 2-enoyl-coa Hydratase, Chain A, domain 2"/>
    <property type="match status" value="1"/>
</dbReference>
<sequence length="272" mass="29619">MVSVPSLATLELTLEGRVLEVALNRPDKINALNALMWQELQTAFEWADQASAARVVILRGEGRHFCAGIDLAMLAGMPGSSEDPARRAETFHQNVRAMHENLMSIERCRKPVLAAIHGYCLGGAVDLISYADMRYGAASAILSIREIDIGMVADVGTLQRLPKLIPEGIVRELAFTGRNMEADEAASVGLFNAVFEDEAQLLDGVRNIAATIAEKSPLAVRGTKEILNFTRDHSVEDGLRYVAAWNAGMLSEQDLKEGLTAQAEKRAPKFSD</sequence>
<evidence type="ECO:0000256" key="7">
    <source>
        <dbReference type="ARBA" id="ARBA00023140"/>
    </source>
</evidence>
<comment type="similarity">
    <text evidence="3 9">Belongs to the enoyl-CoA hydratase/isomerase family.</text>
</comment>
<accession>B8KXT1</accession>